<proteinExistence type="predicted"/>
<reference evidence="3" key="1">
    <citation type="submission" date="2025-08" db="UniProtKB">
        <authorList>
            <consortium name="RefSeq"/>
        </authorList>
    </citation>
    <scope>IDENTIFICATION</scope>
    <source>
        <strain evidence="3">15112-1751.03</strain>
        <tissue evidence="3">Whole Adult</tissue>
    </source>
</reference>
<keyword evidence="1" id="KW-0732">Signal</keyword>
<organism evidence="2 3">
    <name type="scientific">Drosophila albomicans</name>
    <name type="common">Fruit fly</name>
    <dbReference type="NCBI Taxonomy" id="7291"/>
    <lineage>
        <taxon>Eukaryota</taxon>
        <taxon>Metazoa</taxon>
        <taxon>Ecdysozoa</taxon>
        <taxon>Arthropoda</taxon>
        <taxon>Hexapoda</taxon>
        <taxon>Insecta</taxon>
        <taxon>Pterygota</taxon>
        <taxon>Neoptera</taxon>
        <taxon>Endopterygota</taxon>
        <taxon>Diptera</taxon>
        <taxon>Brachycera</taxon>
        <taxon>Muscomorpha</taxon>
        <taxon>Ephydroidea</taxon>
        <taxon>Drosophilidae</taxon>
        <taxon>Drosophila</taxon>
    </lineage>
</organism>
<dbReference type="RefSeq" id="XP_051858146.1">
    <property type="nucleotide sequence ID" value="XM_052002186.1"/>
</dbReference>
<sequence>MLKKTLCICIIIGSFLGEANSLSCFNCSTLTSCQNPSLQPCNNEVAIINGYWLSTIYVGVSFINTSDSFECLYLPYSAHIDNESTVLEFRGCVFRDIDICSLPQQSDRNVIDCHACNWNYCNRNSGSSFIKSNSIKLITSLTLILYKLLKCTLEEVFK</sequence>
<protein>
    <submittedName>
        <fullName evidence="3">Uncharacterized protein LOC127565095</fullName>
    </submittedName>
</protein>
<evidence type="ECO:0000313" key="2">
    <source>
        <dbReference type="Proteomes" id="UP000515160"/>
    </source>
</evidence>
<evidence type="ECO:0000313" key="3">
    <source>
        <dbReference type="RefSeq" id="XP_051858146.1"/>
    </source>
</evidence>
<feature type="chain" id="PRO_5038527462" evidence="1">
    <location>
        <begin position="22"/>
        <end position="158"/>
    </location>
</feature>
<dbReference type="AlphaFoldDB" id="A0A9C6W3N4"/>
<keyword evidence="2" id="KW-1185">Reference proteome</keyword>
<dbReference type="GeneID" id="127565095"/>
<name>A0A9C6W3N4_DROAB</name>
<gene>
    <name evidence="3" type="primary">LOC127565095</name>
</gene>
<evidence type="ECO:0000256" key="1">
    <source>
        <dbReference type="SAM" id="SignalP"/>
    </source>
</evidence>
<feature type="signal peptide" evidence="1">
    <location>
        <begin position="1"/>
        <end position="21"/>
    </location>
</feature>
<accession>A0A9C6W3N4</accession>
<dbReference type="Proteomes" id="UP000515160">
    <property type="component" value="Chromosome 2L"/>
</dbReference>
<dbReference type="PROSITE" id="PS51257">
    <property type="entry name" value="PROKAR_LIPOPROTEIN"/>
    <property type="match status" value="1"/>
</dbReference>